<evidence type="ECO:0000313" key="1">
    <source>
        <dbReference type="EMBL" id="CAI9717347.1"/>
    </source>
</evidence>
<organism evidence="1 2">
    <name type="scientific">Octopus vulgaris</name>
    <name type="common">Common octopus</name>
    <dbReference type="NCBI Taxonomy" id="6645"/>
    <lineage>
        <taxon>Eukaryota</taxon>
        <taxon>Metazoa</taxon>
        <taxon>Spiralia</taxon>
        <taxon>Lophotrochozoa</taxon>
        <taxon>Mollusca</taxon>
        <taxon>Cephalopoda</taxon>
        <taxon>Coleoidea</taxon>
        <taxon>Octopodiformes</taxon>
        <taxon>Octopoda</taxon>
        <taxon>Incirrata</taxon>
        <taxon>Octopodidae</taxon>
        <taxon>Octopus</taxon>
    </lineage>
</organism>
<protein>
    <submittedName>
        <fullName evidence="1">Uncharacterized protein</fullName>
    </submittedName>
</protein>
<dbReference type="AlphaFoldDB" id="A0AA36AMK9"/>
<reference evidence="1" key="1">
    <citation type="submission" date="2023-08" db="EMBL/GenBank/DDBJ databases">
        <authorList>
            <person name="Alioto T."/>
            <person name="Alioto T."/>
            <person name="Gomez Garrido J."/>
        </authorList>
    </citation>
    <scope>NUCLEOTIDE SEQUENCE</scope>
</reference>
<sequence length="110" mass="12527">MEQEDSEPEVSDPSRIVSTVGALYEAFGLKSVSSLPGKTKRESIRMEDFDEAAKKRLVKLTSTIMKKDNIDDQVVLLFDICDDTEILVMATLQLFDEKVSLFHNRMTKLR</sequence>
<accession>A0AA36AMK9</accession>
<proteinExistence type="predicted"/>
<dbReference type="Proteomes" id="UP001162480">
    <property type="component" value="Chromosome 2"/>
</dbReference>
<keyword evidence="2" id="KW-1185">Reference proteome</keyword>
<name>A0AA36AMK9_OCTVU</name>
<evidence type="ECO:0000313" key="2">
    <source>
        <dbReference type="Proteomes" id="UP001162480"/>
    </source>
</evidence>
<dbReference type="EMBL" id="OX597815">
    <property type="protein sequence ID" value="CAI9717347.1"/>
    <property type="molecule type" value="Genomic_DNA"/>
</dbReference>
<gene>
    <name evidence="1" type="ORF">OCTVUL_1B010824</name>
</gene>